<dbReference type="Gene3D" id="1.10.287.130">
    <property type="match status" value="1"/>
</dbReference>
<evidence type="ECO:0000256" key="9">
    <source>
        <dbReference type="ARBA" id="ARBA00022741"/>
    </source>
</evidence>
<dbReference type="SUPFAM" id="SSF55874">
    <property type="entry name" value="ATPase domain of HSP90 chaperone/DNA topoisomerase II/histidine kinase"/>
    <property type="match status" value="1"/>
</dbReference>
<dbReference type="Gene3D" id="3.30.565.10">
    <property type="entry name" value="Histidine kinase-like ATPase, C-terminal domain"/>
    <property type="match status" value="1"/>
</dbReference>
<feature type="domain" description="Histidine kinase" evidence="16">
    <location>
        <begin position="253"/>
        <end position="449"/>
    </location>
</feature>
<dbReference type="Pfam" id="PF00512">
    <property type="entry name" value="HisKA"/>
    <property type="match status" value="1"/>
</dbReference>
<evidence type="ECO:0000256" key="1">
    <source>
        <dbReference type="ARBA" id="ARBA00000085"/>
    </source>
</evidence>
<evidence type="ECO:0000256" key="14">
    <source>
        <dbReference type="ARBA" id="ARBA00023136"/>
    </source>
</evidence>
<comment type="subcellular location">
    <subcellularLocation>
        <location evidence="2">Cell inner membrane</location>
        <topology evidence="2">Multi-pass membrane protein</topology>
    </subcellularLocation>
</comment>
<evidence type="ECO:0000256" key="7">
    <source>
        <dbReference type="ARBA" id="ARBA00022679"/>
    </source>
</evidence>
<dbReference type="RefSeq" id="WP_386074415.1">
    <property type="nucleotide sequence ID" value="NZ_JBHTJT010000012.1"/>
</dbReference>
<dbReference type="Pfam" id="PF00672">
    <property type="entry name" value="HAMP"/>
    <property type="match status" value="1"/>
</dbReference>
<evidence type="ECO:0000256" key="2">
    <source>
        <dbReference type="ARBA" id="ARBA00004429"/>
    </source>
</evidence>
<evidence type="ECO:0000256" key="5">
    <source>
        <dbReference type="ARBA" id="ARBA00022519"/>
    </source>
</evidence>
<keyword evidence="5" id="KW-0997">Cell inner membrane</keyword>
<evidence type="ECO:0000256" key="15">
    <source>
        <dbReference type="SAM" id="Phobius"/>
    </source>
</evidence>
<keyword evidence="14 15" id="KW-0472">Membrane</keyword>
<keyword evidence="10" id="KW-0418">Kinase</keyword>
<dbReference type="SMART" id="SM00388">
    <property type="entry name" value="HisKA"/>
    <property type="match status" value="1"/>
</dbReference>
<keyword evidence="9" id="KW-0547">Nucleotide-binding</keyword>
<keyword evidence="8 15" id="KW-0812">Transmembrane</keyword>
<evidence type="ECO:0000256" key="13">
    <source>
        <dbReference type="ARBA" id="ARBA00023012"/>
    </source>
</evidence>
<dbReference type="GO" id="GO:0005524">
    <property type="term" value="F:ATP binding"/>
    <property type="evidence" value="ECO:0007669"/>
    <property type="project" value="UniProtKB-KW"/>
</dbReference>
<keyword evidence="11 18" id="KW-0067">ATP-binding</keyword>
<keyword evidence="7" id="KW-0808">Transferase</keyword>
<dbReference type="SUPFAM" id="SSF158472">
    <property type="entry name" value="HAMP domain-like"/>
    <property type="match status" value="1"/>
</dbReference>
<gene>
    <name evidence="18" type="ORF">ACFQ2S_10505</name>
</gene>
<feature type="domain" description="HAMP" evidence="17">
    <location>
        <begin position="193"/>
        <end position="245"/>
    </location>
</feature>
<keyword evidence="19" id="KW-1185">Reference proteome</keyword>
<evidence type="ECO:0000256" key="11">
    <source>
        <dbReference type="ARBA" id="ARBA00022840"/>
    </source>
</evidence>
<dbReference type="InterPro" id="IPR050980">
    <property type="entry name" value="2C_sensor_his_kinase"/>
</dbReference>
<evidence type="ECO:0000259" key="16">
    <source>
        <dbReference type="PROSITE" id="PS50109"/>
    </source>
</evidence>
<dbReference type="InterPro" id="IPR003594">
    <property type="entry name" value="HATPase_dom"/>
</dbReference>
<dbReference type="InterPro" id="IPR036097">
    <property type="entry name" value="HisK_dim/P_sf"/>
</dbReference>
<evidence type="ECO:0000313" key="18">
    <source>
        <dbReference type="EMBL" id="MFD0980080.1"/>
    </source>
</evidence>
<dbReference type="CDD" id="cd00082">
    <property type="entry name" value="HisKA"/>
    <property type="match status" value="1"/>
</dbReference>
<dbReference type="InterPro" id="IPR005467">
    <property type="entry name" value="His_kinase_dom"/>
</dbReference>
<evidence type="ECO:0000256" key="10">
    <source>
        <dbReference type="ARBA" id="ARBA00022777"/>
    </source>
</evidence>
<comment type="catalytic activity">
    <reaction evidence="1">
        <text>ATP + protein L-histidine = ADP + protein N-phospho-L-histidine.</text>
        <dbReference type="EC" id="2.7.13.3"/>
    </reaction>
</comment>
<comment type="caution">
    <text evidence="18">The sequence shown here is derived from an EMBL/GenBank/DDBJ whole genome shotgun (WGS) entry which is preliminary data.</text>
</comment>
<dbReference type="PROSITE" id="PS50885">
    <property type="entry name" value="HAMP"/>
    <property type="match status" value="1"/>
</dbReference>
<evidence type="ECO:0000259" key="17">
    <source>
        <dbReference type="PROSITE" id="PS50885"/>
    </source>
</evidence>
<keyword evidence="6" id="KW-0597">Phosphoprotein</keyword>
<reference evidence="19" key="1">
    <citation type="journal article" date="2019" name="Int. J. Syst. Evol. Microbiol.">
        <title>The Global Catalogue of Microorganisms (GCM) 10K type strain sequencing project: providing services to taxonomists for standard genome sequencing and annotation.</title>
        <authorList>
            <consortium name="The Broad Institute Genomics Platform"/>
            <consortium name="The Broad Institute Genome Sequencing Center for Infectious Disease"/>
            <person name="Wu L."/>
            <person name="Ma J."/>
        </authorList>
    </citation>
    <scope>NUCLEOTIDE SEQUENCE [LARGE SCALE GENOMIC DNA]</scope>
    <source>
        <strain evidence="19">CCUG 60524</strain>
    </source>
</reference>
<name>A0ABW3IQS2_9RHOB</name>
<organism evidence="18 19">
    <name type="scientific">Tropicimonas aquimaris</name>
    <dbReference type="NCBI Taxonomy" id="914152"/>
    <lineage>
        <taxon>Bacteria</taxon>
        <taxon>Pseudomonadati</taxon>
        <taxon>Pseudomonadota</taxon>
        <taxon>Alphaproteobacteria</taxon>
        <taxon>Rhodobacterales</taxon>
        <taxon>Roseobacteraceae</taxon>
        <taxon>Tropicimonas</taxon>
    </lineage>
</organism>
<keyword evidence="4" id="KW-1003">Cell membrane</keyword>
<dbReference type="PROSITE" id="PS50109">
    <property type="entry name" value="HIS_KIN"/>
    <property type="match status" value="1"/>
</dbReference>
<dbReference type="InterPro" id="IPR003661">
    <property type="entry name" value="HisK_dim/P_dom"/>
</dbReference>
<dbReference type="SMART" id="SM00304">
    <property type="entry name" value="HAMP"/>
    <property type="match status" value="1"/>
</dbReference>
<feature type="transmembrane region" description="Helical" evidence="15">
    <location>
        <begin position="172"/>
        <end position="192"/>
    </location>
</feature>
<dbReference type="Pfam" id="PF02518">
    <property type="entry name" value="HATPase_c"/>
    <property type="match status" value="1"/>
</dbReference>
<sequence length="450" mass="48410">MSLRGLLPDRLASQLMALLIGALLLAFLLSTAIIVVSQRRAGDSARAAVAADRAVELVVALDAISPEGQAEFARAASTRTTRIDVTAAPFVKETADNELSRTLATQIAGETERDARVSILSRVETAPSDDPRNAGRNREVVVISLPLASGERWLNFTTQEPLTWHTSADQRFLLISMGIMSLAVAAMVWLFIRRLTRPLTELADAARRTARGDHSVRVSETGPAELRNASMAFNVMQAEIARFDAERTRTIAAVGHDLRTPMTSLRIRAEMIEDDDLREPMIDTLDQMAAMAEGLISYARDGREEDRVPALDLAALLARVCEERGVAFKSDALPQIQAGPISLARAVGNLIDNAVRYGGAEGTTVTLSQTETAVDITVADTGPGIPESLFPTIFDPFTRGEGSRNADSGGAGLGLSIARRIVRAHSGELSLENRTPQGVSATIRLPISRL</sequence>
<evidence type="ECO:0000256" key="6">
    <source>
        <dbReference type="ARBA" id="ARBA00022553"/>
    </source>
</evidence>
<dbReference type="SUPFAM" id="SSF47384">
    <property type="entry name" value="Homodimeric domain of signal transducing histidine kinase"/>
    <property type="match status" value="1"/>
</dbReference>
<dbReference type="CDD" id="cd06225">
    <property type="entry name" value="HAMP"/>
    <property type="match status" value="1"/>
</dbReference>
<dbReference type="SMART" id="SM00387">
    <property type="entry name" value="HATPase_c"/>
    <property type="match status" value="1"/>
</dbReference>
<keyword evidence="13" id="KW-0902">Two-component regulatory system</keyword>
<protein>
    <recommendedName>
        <fullName evidence="3">histidine kinase</fullName>
        <ecNumber evidence="3">2.7.13.3</ecNumber>
    </recommendedName>
</protein>
<feature type="transmembrane region" description="Helical" evidence="15">
    <location>
        <begin position="12"/>
        <end position="36"/>
    </location>
</feature>
<dbReference type="CDD" id="cd00075">
    <property type="entry name" value="HATPase"/>
    <property type="match status" value="1"/>
</dbReference>
<dbReference type="EMBL" id="JBHTJT010000012">
    <property type="protein sequence ID" value="MFD0980080.1"/>
    <property type="molecule type" value="Genomic_DNA"/>
</dbReference>
<evidence type="ECO:0000256" key="4">
    <source>
        <dbReference type="ARBA" id="ARBA00022475"/>
    </source>
</evidence>
<proteinExistence type="predicted"/>
<accession>A0ABW3IQS2</accession>
<dbReference type="InterPro" id="IPR003660">
    <property type="entry name" value="HAMP_dom"/>
</dbReference>
<dbReference type="InterPro" id="IPR004358">
    <property type="entry name" value="Sig_transdc_His_kin-like_C"/>
</dbReference>
<evidence type="ECO:0000313" key="19">
    <source>
        <dbReference type="Proteomes" id="UP001597108"/>
    </source>
</evidence>
<keyword evidence="12 15" id="KW-1133">Transmembrane helix</keyword>
<dbReference type="Proteomes" id="UP001597108">
    <property type="component" value="Unassembled WGS sequence"/>
</dbReference>
<dbReference type="InterPro" id="IPR036890">
    <property type="entry name" value="HATPase_C_sf"/>
</dbReference>
<evidence type="ECO:0000256" key="12">
    <source>
        <dbReference type="ARBA" id="ARBA00022989"/>
    </source>
</evidence>
<dbReference type="PRINTS" id="PR00344">
    <property type="entry name" value="BCTRLSENSOR"/>
</dbReference>
<dbReference type="Gene3D" id="1.10.8.500">
    <property type="entry name" value="HAMP domain in histidine kinase"/>
    <property type="match status" value="1"/>
</dbReference>
<dbReference type="EC" id="2.7.13.3" evidence="3"/>
<dbReference type="PANTHER" id="PTHR44936">
    <property type="entry name" value="SENSOR PROTEIN CREC"/>
    <property type="match status" value="1"/>
</dbReference>
<evidence type="ECO:0000256" key="8">
    <source>
        <dbReference type="ARBA" id="ARBA00022692"/>
    </source>
</evidence>
<dbReference type="PANTHER" id="PTHR44936:SF5">
    <property type="entry name" value="SENSOR HISTIDINE KINASE ENVZ"/>
    <property type="match status" value="1"/>
</dbReference>
<evidence type="ECO:0000256" key="3">
    <source>
        <dbReference type="ARBA" id="ARBA00012438"/>
    </source>
</evidence>